<dbReference type="InterPro" id="IPR051862">
    <property type="entry name" value="GT-like_domain_containing_1"/>
</dbReference>
<dbReference type="Proteomes" id="UP000410492">
    <property type="component" value="Unassembled WGS sequence"/>
</dbReference>
<dbReference type="EMBL" id="CAACVG010009283">
    <property type="protein sequence ID" value="VEN52755.1"/>
    <property type="molecule type" value="Genomic_DNA"/>
</dbReference>
<dbReference type="EC" id="2.4.1.110" evidence="4"/>
<dbReference type="InterPro" id="IPR001296">
    <property type="entry name" value="Glyco_trans_1"/>
</dbReference>
<dbReference type="InterPro" id="IPR022701">
    <property type="entry name" value="QTMAN_N"/>
</dbReference>
<dbReference type="SUPFAM" id="SSF53756">
    <property type="entry name" value="UDP-Glycosyltransferase/glycogen phosphorylase"/>
    <property type="match status" value="1"/>
</dbReference>
<dbReference type="OrthoDB" id="10032790at2759"/>
<evidence type="ECO:0000259" key="7">
    <source>
        <dbReference type="Pfam" id="PF00534"/>
    </source>
</evidence>
<dbReference type="Pfam" id="PF12038">
    <property type="entry name" value="QTMAN_N"/>
    <property type="match status" value="1"/>
</dbReference>
<evidence type="ECO:0000256" key="3">
    <source>
        <dbReference type="ARBA" id="ARBA00022679"/>
    </source>
</evidence>
<reference evidence="9 10" key="1">
    <citation type="submission" date="2019-01" db="EMBL/GenBank/DDBJ databases">
        <authorList>
            <person name="Sayadi A."/>
        </authorList>
    </citation>
    <scope>NUCLEOTIDE SEQUENCE [LARGE SCALE GENOMIC DNA]</scope>
</reference>
<dbReference type="PANTHER" id="PTHR13615:SF3">
    <property type="entry name" value="GLYCOSYLTRANSFERASE-LIKE DOMAIN-CONTAINING PROTEIN 1"/>
    <property type="match status" value="1"/>
</dbReference>
<evidence type="ECO:0000256" key="4">
    <source>
        <dbReference type="ARBA" id="ARBA00044517"/>
    </source>
</evidence>
<dbReference type="AlphaFoldDB" id="A0A653CXU7"/>
<dbReference type="GO" id="GO:0016438">
    <property type="term" value="F:tRNA-queuosine(34) beta-mannosyltransferase activity"/>
    <property type="evidence" value="ECO:0007669"/>
    <property type="project" value="UniProtKB-EC"/>
</dbReference>
<evidence type="ECO:0000256" key="2">
    <source>
        <dbReference type="ARBA" id="ARBA00022676"/>
    </source>
</evidence>
<organism evidence="9 10">
    <name type="scientific">Callosobruchus maculatus</name>
    <name type="common">Southern cowpea weevil</name>
    <name type="synonym">Pulse bruchid</name>
    <dbReference type="NCBI Taxonomy" id="64391"/>
    <lineage>
        <taxon>Eukaryota</taxon>
        <taxon>Metazoa</taxon>
        <taxon>Ecdysozoa</taxon>
        <taxon>Arthropoda</taxon>
        <taxon>Hexapoda</taxon>
        <taxon>Insecta</taxon>
        <taxon>Pterygota</taxon>
        <taxon>Neoptera</taxon>
        <taxon>Endopterygota</taxon>
        <taxon>Coleoptera</taxon>
        <taxon>Polyphaga</taxon>
        <taxon>Cucujiformia</taxon>
        <taxon>Chrysomeloidea</taxon>
        <taxon>Chrysomelidae</taxon>
        <taxon>Bruchinae</taxon>
        <taxon>Bruchini</taxon>
        <taxon>Callosobruchus</taxon>
    </lineage>
</organism>
<keyword evidence="3" id="KW-0808">Transferase</keyword>
<evidence type="ECO:0000313" key="10">
    <source>
        <dbReference type="Proteomes" id="UP000410492"/>
    </source>
</evidence>
<sequence>MAGNDLQVTIIEPFYGGSHKAFVDVLVNYLEENGIKHKLVTLPAKKWHWRARCSALQLYSRIEPVGSNEILWCSSVLNLAELLGLRPDLNRCRKIIYFHENQLIYPVQQIKERDIQYALNEINSCLASDLVLFNSEFNRTSFLDSISKIIKIIPDNRPKDVRSTIEIKSRVMSFPVKFPKMILGNSSKSSTLQIVWPHRWEFDKDPDEFFEVMMELKKSGMDFQIVVLGEQFTDVPEVFEKMNSNKDLKDRIVHFGFVESKDEYYRILSNSHVAVSTAKHEFFGISMLEATYCGCLPLVPNNLVYPEIYPEKCLYNNRTELISKLKAYCECPQKALDDRRQLCIDFEKYSAEKLAPMYLEVLNT</sequence>
<evidence type="ECO:0000256" key="6">
    <source>
        <dbReference type="ARBA" id="ARBA00048439"/>
    </source>
</evidence>
<keyword evidence="10" id="KW-1185">Reference proteome</keyword>
<evidence type="ECO:0000256" key="5">
    <source>
        <dbReference type="ARBA" id="ARBA00044539"/>
    </source>
</evidence>
<feature type="domain" description="tRNA-queuosine alpha-mannosyltransferase N-terminal" evidence="8">
    <location>
        <begin position="7"/>
        <end position="176"/>
    </location>
</feature>
<evidence type="ECO:0000313" key="9">
    <source>
        <dbReference type="EMBL" id="VEN52755.1"/>
    </source>
</evidence>
<protein>
    <recommendedName>
        <fullName evidence="5">tRNA-queuosine alpha-mannosyltransferase</fullName>
        <ecNumber evidence="4">2.4.1.110</ecNumber>
    </recommendedName>
</protein>
<gene>
    <name evidence="9" type="ORF">CALMAC_LOCUS12777</name>
</gene>
<dbReference type="Gene3D" id="3.40.50.2000">
    <property type="entry name" value="Glycogen Phosphorylase B"/>
    <property type="match status" value="1"/>
</dbReference>
<comment type="catalytic activity">
    <reaction evidence="6">
        <text>queuosine(34) in tRNA(Asp) + GDP-alpha-D-mannose = O-4''-alpha-D-mannosylqueuosine(34) in tRNA(Asp) + GDP + H(+)</text>
        <dbReference type="Rhea" id="RHEA:12885"/>
        <dbReference type="Rhea" id="RHEA-COMP:18572"/>
        <dbReference type="Rhea" id="RHEA-COMP:18581"/>
        <dbReference type="ChEBI" id="CHEBI:15378"/>
        <dbReference type="ChEBI" id="CHEBI:57527"/>
        <dbReference type="ChEBI" id="CHEBI:58189"/>
        <dbReference type="ChEBI" id="CHEBI:194431"/>
        <dbReference type="ChEBI" id="CHEBI:194442"/>
        <dbReference type="EC" id="2.4.1.110"/>
    </reaction>
    <physiologicalReaction direction="left-to-right" evidence="6">
        <dbReference type="Rhea" id="RHEA:12886"/>
    </physiologicalReaction>
</comment>
<evidence type="ECO:0000256" key="1">
    <source>
        <dbReference type="ARBA" id="ARBA00009481"/>
    </source>
</evidence>
<dbReference type="CDD" id="cd01635">
    <property type="entry name" value="Glycosyltransferase_GTB-type"/>
    <property type="match status" value="1"/>
</dbReference>
<evidence type="ECO:0000259" key="8">
    <source>
        <dbReference type="Pfam" id="PF12038"/>
    </source>
</evidence>
<dbReference type="Pfam" id="PF00534">
    <property type="entry name" value="Glycos_transf_1"/>
    <property type="match status" value="1"/>
</dbReference>
<accession>A0A653CXU7</accession>
<dbReference type="PANTHER" id="PTHR13615">
    <property type="entry name" value="GLYCOSYLTRANSFERASE-LIKE 1"/>
    <property type="match status" value="1"/>
</dbReference>
<proteinExistence type="inferred from homology"/>
<keyword evidence="2" id="KW-0328">Glycosyltransferase</keyword>
<comment type="similarity">
    <text evidence="1">Belongs to the glycosyltransferase group 1 family. Glycosyltransferase 4 subfamily.</text>
</comment>
<name>A0A653CXU7_CALMS</name>
<feature type="domain" description="Glycosyl transferase family 1" evidence="7">
    <location>
        <begin position="193"/>
        <end position="308"/>
    </location>
</feature>